<keyword evidence="10 13" id="KW-0511">Multifunctional enzyme</keyword>
<dbReference type="CDD" id="cd00830">
    <property type="entry name" value="KAS_III"/>
    <property type="match status" value="1"/>
</dbReference>
<accession>A0A0K8MB23</accession>
<dbReference type="InterPro" id="IPR013747">
    <property type="entry name" value="ACP_syn_III_C"/>
</dbReference>
<dbReference type="InterPro" id="IPR004655">
    <property type="entry name" value="FabH"/>
</dbReference>
<dbReference type="InterPro" id="IPR013751">
    <property type="entry name" value="ACP_syn_III_N"/>
</dbReference>
<evidence type="ECO:0000256" key="9">
    <source>
        <dbReference type="ARBA" id="ARBA00023160"/>
    </source>
</evidence>
<keyword evidence="17" id="KW-1185">Reference proteome</keyword>
<keyword evidence="8 13" id="KW-0443">Lipid metabolism</keyword>
<comment type="pathway">
    <text evidence="1 13">Lipid metabolism; fatty acid biosynthesis.</text>
</comment>
<sequence>MSKAPDLKRSLIIGCGGYLPEKVVTNHDLAKTVETSDEWIVERTGIRKRHFAAKDQATSDLAVKAALVALQDAKIRAEDLDLIIVSTATPDRTFPATATIIQAKLGNSKALAFDVAGVCAGFLLGLNVADNYLKLGQAKYALVIGAESLTSLLDMDDRRTCVLFGDGAGAVVIEAKNKDEIDNDRGILSIKMQSDGQFHHILYSDGGPSTNGKVGKLRMDGQEVYRHAVTKLTDSAKRMLASYTLTADDIDWFIPHQANIRIIESVAQKLKFPMDKIVLTVQDHANTSAASIPLALWVARLDGRLKPGDLILHEAIGGGLIWGSALIRF</sequence>
<comment type="subcellular location">
    <subcellularLocation>
        <location evidence="13">Cytoplasm</location>
    </subcellularLocation>
</comment>
<comment type="domain">
    <text evidence="13">The last Arg residue of the ACP-binding site is essential for the weak association between ACP/AcpP and FabH.</text>
</comment>
<dbReference type="Pfam" id="PF08545">
    <property type="entry name" value="ACP_syn_III"/>
    <property type="match status" value="1"/>
</dbReference>
<comment type="catalytic activity">
    <reaction evidence="12">
        <text>malonyl-[ACP] + acetyl-CoA + H(+) = 3-oxobutanoyl-[ACP] + CO2 + CoA</text>
        <dbReference type="Rhea" id="RHEA:12080"/>
        <dbReference type="Rhea" id="RHEA-COMP:9623"/>
        <dbReference type="Rhea" id="RHEA-COMP:9625"/>
        <dbReference type="ChEBI" id="CHEBI:15378"/>
        <dbReference type="ChEBI" id="CHEBI:16526"/>
        <dbReference type="ChEBI" id="CHEBI:57287"/>
        <dbReference type="ChEBI" id="CHEBI:57288"/>
        <dbReference type="ChEBI" id="CHEBI:78449"/>
        <dbReference type="ChEBI" id="CHEBI:78450"/>
        <dbReference type="EC" id="2.3.1.180"/>
    </reaction>
    <physiologicalReaction direction="left-to-right" evidence="12">
        <dbReference type="Rhea" id="RHEA:12081"/>
    </physiologicalReaction>
</comment>
<dbReference type="GO" id="GO:0005737">
    <property type="term" value="C:cytoplasm"/>
    <property type="evidence" value="ECO:0007669"/>
    <property type="project" value="UniProtKB-SubCell"/>
</dbReference>
<evidence type="ECO:0000313" key="17">
    <source>
        <dbReference type="Proteomes" id="UP000036771"/>
    </source>
</evidence>
<dbReference type="EMBL" id="BBVC01000002">
    <property type="protein sequence ID" value="GAO97393.1"/>
    <property type="molecule type" value="Genomic_DNA"/>
</dbReference>
<dbReference type="GO" id="GO:0033818">
    <property type="term" value="F:beta-ketoacyl-acyl-carrier-protein synthase III activity"/>
    <property type="evidence" value="ECO:0007669"/>
    <property type="project" value="UniProtKB-UniRule"/>
</dbReference>
<dbReference type="NCBIfam" id="TIGR00747">
    <property type="entry name" value="fabH"/>
    <property type="match status" value="1"/>
</dbReference>
<name>A0A0K8MB23_9PROT</name>
<comment type="subunit">
    <text evidence="13">Homodimer.</text>
</comment>
<dbReference type="HAMAP" id="MF_01815">
    <property type="entry name" value="FabH"/>
    <property type="match status" value="1"/>
</dbReference>
<dbReference type="NCBIfam" id="NF006829">
    <property type="entry name" value="PRK09352.1"/>
    <property type="match status" value="1"/>
</dbReference>
<evidence type="ECO:0000256" key="5">
    <source>
        <dbReference type="ARBA" id="ARBA00022516"/>
    </source>
</evidence>
<comment type="similarity">
    <text evidence="2 13">Belongs to the thiolase-like superfamily. FabH family.</text>
</comment>
<feature type="active site" evidence="13">
    <location>
        <position position="256"/>
    </location>
</feature>
<evidence type="ECO:0000256" key="2">
    <source>
        <dbReference type="ARBA" id="ARBA00008642"/>
    </source>
</evidence>
<evidence type="ECO:0000259" key="15">
    <source>
        <dbReference type="Pfam" id="PF08545"/>
    </source>
</evidence>
<proteinExistence type="inferred from homology"/>
<dbReference type="Pfam" id="PF08541">
    <property type="entry name" value="ACP_syn_III_C"/>
    <property type="match status" value="1"/>
</dbReference>
<evidence type="ECO:0000313" key="16">
    <source>
        <dbReference type="EMBL" id="GAO97393.1"/>
    </source>
</evidence>
<comment type="function">
    <text evidence="13">Catalyzes the condensation reaction of fatty acid synthesis by the addition to an acyl acceptor of two carbons from malonyl-ACP. Catalyzes the first condensation reaction which initiates fatty acid synthesis and may therefore play a role in governing the total rate of fatty acid production. Possesses both acetoacetyl-ACP synthase and acetyl transacylase activities. Its substrate specificity determines the biosynthesis of branched-chain and/or straight-chain of fatty acids.</text>
</comment>
<evidence type="ECO:0000256" key="12">
    <source>
        <dbReference type="ARBA" id="ARBA00051096"/>
    </source>
</evidence>
<gene>
    <name evidence="13 16" type="primary">fabH</name>
    <name evidence="16" type="ORF">Cva_00024</name>
</gene>
<keyword evidence="11 13" id="KW-0012">Acyltransferase</keyword>
<feature type="active site" evidence="13">
    <location>
        <position position="119"/>
    </location>
</feature>
<protein>
    <recommendedName>
        <fullName evidence="3 13">Beta-ketoacyl-[acyl-carrier-protein] synthase III</fullName>
        <shortName evidence="13">Beta-ketoacyl-ACP synthase III</shortName>
        <shortName evidence="13">KAS III</shortName>
        <ecNumber evidence="3 13">2.3.1.180</ecNumber>
    </recommendedName>
    <alternativeName>
        <fullName evidence="13">3-oxoacyl-[acyl-carrier-protein] synthase 3</fullName>
    </alternativeName>
    <alternativeName>
        <fullName evidence="13">3-oxoacyl-[acyl-carrier-protein] synthase III</fullName>
    </alternativeName>
</protein>
<dbReference type="Proteomes" id="UP000036771">
    <property type="component" value="Unassembled WGS sequence"/>
</dbReference>
<keyword evidence="4 13" id="KW-0963">Cytoplasm</keyword>
<dbReference type="EC" id="2.3.1.180" evidence="3 13"/>
<dbReference type="PANTHER" id="PTHR34069">
    <property type="entry name" value="3-OXOACYL-[ACYL-CARRIER-PROTEIN] SYNTHASE 3"/>
    <property type="match status" value="1"/>
</dbReference>
<evidence type="ECO:0000256" key="13">
    <source>
        <dbReference type="HAMAP-Rule" id="MF_01815"/>
    </source>
</evidence>
<keyword evidence="5 13" id="KW-0444">Lipid biosynthesis</keyword>
<keyword evidence="9 13" id="KW-0275">Fatty acid biosynthesis</keyword>
<keyword evidence="6 13" id="KW-0808">Transferase</keyword>
<evidence type="ECO:0000256" key="4">
    <source>
        <dbReference type="ARBA" id="ARBA00022490"/>
    </source>
</evidence>
<dbReference type="UniPathway" id="UPA00094"/>
<dbReference type="GO" id="GO:0006633">
    <property type="term" value="P:fatty acid biosynthetic process"/>
    <property type="evidence" value="ECO:0007669"/>
    <property type="project" value="UniProtKB-UniRule"/>
</dbReference>
<comment type="caution">
    <text evidence="16">The sequence shown here is derived from an EMBL/GenBank/DDBJ whole genome shotgun (WGS) entry which is preliminary data.</text>
</comment>
<dbReference type="STRING" id="1629334.Cva_00024"/>
<evidence type="ECO:0000256" key="7">
    <source>
        <dbReference type="ARBA" id="ARBA00022832"/>
    </source>
</evidence>
<dbReference type="PANTHER" id="PTHR34069:SF2">
    <property type="entry name" value="BETA-KETOACYL-[ACYL-CARRIER-PROTEIN] SYNTHASE III"/>
    <property type="match status" value="1"/>
</dbReference>
<dbReference type="AlphaFoldDB" id="A0A0K8MB23"/>
<evidence type="ECO:0000256" key="3">
    <source>
        <dbReference type="ARBA" id="ARBA00012333"/>
    </source>
</evidence>
<evidence type="ECO:0000256" key="10">
    <source>
        <dbReference type="ARBA" id="ARBA00023268"/>
    </source>
</evidence>
<evidence type="ECO:0000256" key="11">
    <source>
        <dbReference type="ARBA" id="ARBA00023315"/>
    </source>
</evidence>
<dbReference type="OrthoDB" id="9815506at2"/>
<dbReference type="GO" id="GO:0044550">
    <property type="term" value="P:secondary metabolite biosynthetic process"/>
    <property type="evidence" value="ECO:0007669"/>
    <property type="project" value="TreeGrafter"/>
</dbReference>
<feature type="domain" description="Beta-ketoacyl-[acyl-carrier-protein] synthase III N-terminal" evidence="15">
    <location>
        <begin position="113"/>
        <end position="196"/>
    </location>
</feature>
<dbReference type="InterPro" id="IPR016039">
    <property type="entry name" value="Thiolase-like"/>
</dbReference>
<dbReference type="Gene3D" id="3.40.47.10">
    <property type="match status" value="1"/>
</dbReference>
<feature type="domain" description="Beta-ketoacyl-[acyl-carrier-protein] synthase III C-terminal" evidence="14">
    <location>
        <begin position="241"/>
        <end position="328"/>
    </location>
</feature>
<dbReference type="SUPFAM" id="SSF53901">
    <property type="entry name" value="Thiolase-like"/>
    <property type="match status" value="1"/>
</dbReference>
<keyword evidence="7 13" id="KW-0276">Fatty acid metabolism</keyword>
<dbReference type="GO" id="GO:0004315">
    <property type="term" value="F:3-oxoacyl-[acyl-carrier-protein] synthase activity"/>
    <property type="evidence" value="ECO:0007669"/>
    <property type="project" value="InterPro"/>
</dbReference>
<dbReference type="FunFam" id="3.40.47.10:FF:000004">
    <property type="entry name" value="3-oxoacyl-[acyl-carrier-protein] synthase 3"/>
    <property type="match status" value="1"/>
</dbReference>
<evidence type="ECO:0000256" key="8">
    <source>
        <dbReference type="ARBA" id="ARBA00023098"/>
    </source>
</evidence>
<organism evidence="16 17">
    <name type="scientific">Caedimonas varicaedens</name>
    <dbReference type="NCBI Taxonomy" id="1629334"/>
    <lineage>
        <taxon>Bacteria</taxon>
        <taxon>Pseudomonadati</taxon>
        <taxon>Pseudomonadota</taxon>
        <taxon>Alphaproteobacteria</taxon>
        <taxon>Holosporales</taxon>
        <taxon>Caedimonadaceae</taxon>
        <taxon>Caedimonas</taxon>
    </lineage>
</organism>
<reference evidence="16 17" key="1">
    <citation type="submission" date="2015-03" db="EMBL/GenBank/DDBJ databases">
        <title>Caedibacter varicaedens, whole genome shotgun sequence.</title>
        <authorList>
            <person name="Suzuki H."/>
            <person name="Dapper A.L."/>
            <person name="Gibson A.K."/>
            <person name="Jackson C."/>
            <person name="Lee H."/>
            <person name="Pejaver V.R."/>
            <person name="Doak T."/>
            <person name="Lynch M."/>
        </authorList>
    </citation>
    <scope>NUCLEOTIDE SEQUENCE [LARGE SCALE GENOMIC DNA]</scope>
</reference>
<evidence type="ECO:0000256" key="1">
    <source>
        <dbReference type="ARBA" id="ARBA00005194"/>
    </source>
</evidence>
<feature type="region of interest" description="ACP-binding" evidence="13">
    <location>
        <begin position="257"/>
        <end position="261"/>
    </location>
</feature>
<evidence type="ECO:0000256" key="6">
    <source>
        <dbReference type="ARBA" id="ARBA00022679"/>
    </source>
</evidence>
<evidence type="ECO:0000259" key="14">
    <source>
        <dbReference type="Pfam" id="PF08541"/>
    </source>
</evidence>
<feature type="active site" evidence="13">
    <location>
        <position position="286"/>
    </location>
</feature>